<proteinExistence type="predicted"/>
<evidence type="ECO:0000313" key="2">
    <source>
        <dbReference type="EMBL" id="MCW3785914.1"/>
    </source>
</evidence>
<name>A0AAE3M2J3_9BACT</name>
<dbReference type="RefSeq" id="WP_301189485.1">
    <property type="nucleotide sequence ID" value="NZ_JAPDPJ010000007.1"/>
</dbReference>
<protein>
    <submittedName>
        <fullName evidence="2">Uncharacterized protein</fullName>
    </submittedName>
</protein>
<reference evidence="2" key="1">
    <citation type="submission" date="2022-10" db="EMBL/GenBank/DDBJ databases">
        <authorList>
            <person name="Yu W.X."/>
        </authorList>
    </citation>
    <scope>NUCLEOTIDE SEQUENCE</scope>
    <source>
        <strain evidence="2">AAT</strain>
    </source>
</reference>
<dbReference type="AlphaFoldDB" id="A0AAE3M2J3"/>
<evidence type="ECO:0000313" key="3">
    <source>
        <dbReference type="Proteomes" id="UP001209229"/>
    </source>
</evidence>
<feature type="compositionally biased region" description="Low complexity" evidence="1">
    <location>
        <begin position="51"/>
        <end position="78"/>
    </location>
</feature>
<sequence length="78" mass="8490">MNSLKGNKKIYSKPELEVVAVDHEISLVMMTSPPPGEGENLPTVNVENTLNSSNNPVNNYSSSSDSYPFGSNSPEYNK</sequence>
<accession>A0AAE3M2J3</accession>
<dbReference type="Proteomes" id="UP001209229">
    <property type="component" value="Unassembled WGS sequence"/>
</dbReference>
<feature type="region of interest" description="Disordered" evidence="1">
    <location>
        <begin position="31"/>
        <end position="78"/>
    </location>
</feature>
<keyword evidence="3" id="KW-1185">Reference proteome</keyword>
<organism evidence="2 3">
    <name type="scientific">Plebeiibacterium sediminum</name>
    <dbReference type="NCBI Taxonomy" id="2992112"/>
    <lineage>
        <taxon>Bacteria</taxon>
        <taxon>Pseudomonadati</taxon>
        <taxon>Bacteroidota</taxon>
        <taxon>Bacteroidia</taxon>
        <taxon>Marinilabiliales</taxon>
        <taxon>Marinilabiliaceae</taxon>
        <taxon>Plebeiibacterium</taxon>
    </lineage>
</organism>
<comment type="caution">
    <text evidence="2">The sequence shown here is derived from an EMBL/GenBank/DDBJ whole genome shotgun (WGS) entry which is preliminary data.</text>
</comment>
<dbReference type="EMBL" id="JAPDPJ010000007">
    <property type="protein sequence ID" value="MCW3785914.1"/>
    <property type="molecule type" value="Genomic_DNA"/>
</dbReference>
<gene>
    <name evidence="2" type="ORF">OM075_05515</name>
</gene>
<evidence type="ECO:0000256" key="1">
    <source>
        <dbReference type="SAM" id="MobiDB-lite"/>
    </source>
</evidence>